<evidence type="ECO:0000313" key="2">
    <source>
        <dbReference type="EMBL" id="GIJ43387.1"/>
    </source>
</evidence>
<dbReference type="EMBL" id="BOPF01000002">
    <property type="protein sequence ID" value="GIJ43387.1"/>
    <property type="molecule type" value="Genomic_DNA"/>
</dbReference>
<comment type="caution">
    <text evidence="2">The sequence shown here is derived from an EMBL/GenBank/DDBJ whole genome shotgun (WGS) entry which is preliminary data.</text>
</comment>
<proteinExistence type="predicted"/>
<feature type="chain" id="PRO_5039270601" description="Lipoprotein" evidence="1">
    <location>
        <begin position="24"/>
        <end position="192"/>
    </location>
</feature>
<dbReference type="Proteomes" id="UP000619260">
    <property type="component" value="Unassembled WGS sequence"/>
</dbReference>
<gene>
    <name evidence="2" type="ORF">Val02_02730</name>
</gene>
<reference evidence="2" key="1">
    <citation type="submission" date="2021-01" db="EMBL/GenBank/DDBJ databases">
        <title>Whole genome shotgun sequence of Virgisporangium aliadipatigenens NBRC 105644.</title>
        <authorList>
            <person name="Komaki H."/>
            <person name="Tamura T."/>
        </authorList>
    </citation>
    <scope>NUCLEOTIDE SEQUENCE</scope>
    <source>
        <strain evidence="2">NBRC 105644</strain>
    </source>
</reference>
<name>A0A8J3YFM9_9ACTN</name>
<dbReference type="AlphaFoldDB" id="A0A8J3YFM9"/>
<sequence>MGRPARHALLVGLLAITSFPLVACAEDRPEAATTNRPIAVTRVHRYTDLAALRRDSRSVILARATASRTGERDGFPMTITTVSVTTVVGGDTPPPQFEIRQLGTDRTPSPDTSQLMRVDRTYLLFVRPDQSDPARPLGITGDDGIYVVEGGGYVFAGGFGGKLPPTLDEATVASLAQAPPPASPSPSPGRSG</sequence>
<feature type="signal peptide" evidence="1">
    <location>
        <begin position="1"/>
        <end position="23"/>
    </location>
</feature>
<evidence type="ECO:0008006" key="4">
    <source>
        <dbReference type="Google" id="ProtNLM"/>
    </source>
</evidence>
<evidence type="ECO:0000256" key="1">
    <source>
        <dbReference type="SAM" id="SignalP"/>
    </source>
</evidence>
<organism evidence="2 3">
    <name type="scientific">Virgisporangium aliadipatigenens</name>
    <dbReference type="NCBI Taxonomy" id="741659"/>
    <lineage>
        <taxon>Bacteria</taxon>
        <taxon>Bacillati</taxon>
        <taxon>Actinomycetota</taxon>
        <taxon>Actinomycetes</taxon>
        <taxon>Micromonosporales</taxon>
        <taxon>Micromonosporaceae</taxon>
        <taxon>Virgisporangium</taxon>
    </lineage>
</organism>
<protein>
    <recommendedName>
        <fullName evidence="4">Lipoprotein</fullName>
    </recommendedName>
</protein>
<keyword evidence="3" id="KW-1185">Reference proteome</keyword>
<dbReference type="RefSeq" id="WP_203896975.1">
    <property type="nucleotide sequence ID" value="NZ_BOPF01000002.1"/>
</dbReference>
<evidence type="ECO:0000313" key="3">
    <source>
        <dbReference type="Proteomes" id="UP000619260"/>
    </source>
</evidence>
<keyword evidence="1" id="KW-0732">Signal</keyword>
<accession>A0A8J3YFM9</accession>